<reference evidence="2" key="1">
    <citation type="submission" date="2022-11" db="UniProtKB">
        <authorList>
            <consortium name="WormBaseParasite"/>
        </authorList>
    </citation>
    <scope>IDENTIFICATION</scope>
</reference>
<dbReference type="WBParaSite" id="nRc.2.0.1.t17225-RA">
    <property type="protein sequence ID" value="nRc.2.0.1.t17225-RA"/>
    <property type="gene ID" value="nRc.2.0.1.g17225"/>
</dbReference>
<evidence type="ECO:0000313" key="1">
    <source>
        <dbReference type="Proteomes" id="UP000887565"/>
    </source>
</evidence>
<evidence type="ECO:0000313" key="2">
    <source>
        <dbReference type="WBParaSite" id="nRc.2.0.1.t17225-RA"/>
    </source>
</evidence>
<protein>
    <submittedName>
        <fullName evidence="2">Uncharacterized protein</fullName>
    </submittedName>
</protein>
<proteinExistence type="predicted"/>
<sequence>MIGIVLKATQDYNALELHKKSTVNVSGSHYENTTPEIDPYEHLSQHTFKRFNQLG</sequence>
<accession>A0A915ITP5</accession>
<dbReference type="AlphaFoldDB" id="A0A915ITP5"/>
<dbReference type="Proteomes" id="UP000887565">
    <property type="component" value="Unplaced"/>
</dbReference>
<keyword evidence="1" id="KW-1185">Reference proteome</keyword>
<organism evidence="1 2">
    <name type="scientific">Romanomermis culicivorax</name>
    <name type="common">Nematode worm</name>
    <dbReference type="NCBI Taxonomy" id="13658"/>
    <lineage>
        <taxon>Eukaryota</taxon>
        <taxon>Metazoa</taxon>
        <taxon>Ecdysozoa</taxon>
        <taxon>Nematoda</taxon>
        <taxon>Enoplea</taxon>
        <taxon>Dorylaimia</taxon>
        <taxon>Mermithida</taxon>
        <taxon>Mermithoidea</taxon>
        <taxon>Mermithidae</taxon>
        <taxon>Romanomermis</taxon>
    </lineage>
</organism>
<name>A0A915ITP5_ROMCU</name>